<keyword evidence="5 7" id="KW-1133">Transmembrane helix</keyword>
<keyword evidence="3" id="KW-1003">Cell membrane</keyword>
<feature type="transmembrane region" description="Helical" evidence="7">
    <location>
        <begin position="70"/>
        <end position="95"/>
    </location>
</feature>
<evidence type="ECO:0000256" key="2">
    <source>
        <dbReference type="ARBA" id="ARBA00022448"/>
    </source>
</evidence>
<evidence type="ECO:0000259" key="8">
    <source>
        <dbReference type="PROSITE" id="PS50928"/>
    </source>
</evidence>
<proteinExistence type="inferred from homology"/>
<dbReference type="PANTHER" id="PTHR43386:SF1">
    <property type="entry name" value="D,D-DIPEPTIDE TRANSPORT SYSTEM PERMEASE PROTEIN DDPC-RELATED"/>
    <property type="match status" value="1"/>
</dbReference>
<dbReference type="EMBL" id="FMYV01000003">
    <property type="protein sequence ID" value="SDC34225.1"/>
    <property type="molecule type" value="Genomic_DNA"/>
</dbReference>
<accession>A0A1G6KUQ2</accession>
<feature type="transmembrane region" description="Helical" evidence="7">
    <location>
        <begin position="234"/>
        <end position="256"/>
    </location>
</feature>
<dbReference type="InterPro" id="IPR000515">
    <property type="entry name" value="MetI-like"/>
</dbReference>
<dbReference type="STRING" id="28234.SAMN04488588_0880"/>
<feature type="transmembrane region" description="Helical" evidence="7">
    <location>
        <begin position="7"/>
        <end position="27"/>
    </location>
</feature>
<evidence type="ECO:0000256" key="5">
    <source>
        <dbReference type="ARBA" id="ARBA00022989"/>
    </source>
</evidence>
<dbReference type="OrthoDB" id="44350at2"/>
<reference evidence="10 12" key="2">
    <citation type="submission" date="2019-04" db="EMBL/GenBank/DDBJ databases">
        <title>Draft genome sequence data and analysis of a Fermenting Bacterium, Geotoga petraea strain HO-Geo1, isolated from heavy-oil petroleum reservoir in Russia.</title>
        <authorList>
            <person name="Grouzdev D.S."/>
            <person name="Semenova E.M."/>
            <person name="Sokolova D.S."/>
            <person name="Tourova T.P."/>
            <person name="Poltaraus A.B."/>
            <person name="Nazina T.N."/>
        </authorList>
    </citation>
    <scope>NUCLEOTIDE SEQUENCE [LARGE SCALE GENOMIC DNA]</scope>
    <source>
        <strain evidence="10 12">HO-Geo1</strain>
    </source>
</reference>
<keyword evidence="2 7" id="KW-0813">Transport</keyword>
<comment type="subcellular location">
    <subcellularLocation>
        <location evidence="1 7">Cell membrane</location>
        <topology evidence="1 7">Multi-pass membrane protein</topology>
    </subcellularLocation>
</comment>
<evidence type="ECO:0000313" key="11">
    <source>
        <dbReference type="Proteomes" id="UP000199322"/>
    </source>
</evidence>
<reference evidence="9 11" key="1">
    <citation type="submission" date="2016-10" db="EMBL/GenBank/DDBJ databases">
        <authorList>
            <person name="de Groot N.N."/>
        </authorList>
    </citation>
    <scope>NUCLEOTIDE SEQUENCE [LARGE SCALE GENOMIC DNA]</scope>
    <source>
        <strain evidence="9 11">WG14</strain>
    </source>
</reference>
<evidence type="ECO:0000313" key="9">
    <source>
        <dbReference type="EMBL" id="SDC34225.1"/>
    </source>
</evidence>
<dbReference type="RefSeq" id="WP_091403130.1">
    <property type="nucleotide sequence ID" value="NZ_FMYV01000003.1"/>
</dbReference>
<dbReference type="InterPro" id="IPR050366">
    <property type="entry name" value="BP-dependent_transpt_permease"/>
</dbReference>
<dbReference type="Proteomes" id="UP000199322">
    <property type="component" value="Unassembled WGS sequence"/>
</dbReference>
<evidence type="ECO:0000313" key="10">
    <source>
        <dbReference type="EMBL" id="TGG88730.1"/>
    </source>
</evidence>
<evidence type="ECO:0000313" key="12">
    <source>
        <dbReference type="Proteomes" id="UP000297288"/>
    </source>
</evidence>
<dbReference type="PANTHER" id="PTHR43386">
    <property type="entry name" value="OLIGOPEPTIDE TRANSPORT SYSTEM PERMEASE PROTEIN APPC"/>
    <property type="match status" value="1"/>
</dbReference>
<dbReference type="SUPFAM" id="SSF161098">
    <property type="entry name" value="MetI-like"/>
    <property type="match status" value="1"/>
</dbReference>
<evidence type="ECO:0000256" key="7">
    <source>
        <dbReference type="RuleBase" id="RU363032"/>
    </source>
</evidence>
<name>A0A1G6KUQ2_9BACT</name>
<gene>
    <name evidence="10" type="ORF">E4650_00575</name>
    <name evidence="9" type="ORF">SAMN04488588_0880</name>
</gene>
<organism evidence="9 11">
    <name type="scientific">Geotoga petraea</name>
    <dbReference type="NCBI Taxonomy" id="28234"/>
    <lineage>
        <taxon>Bacteria</taxon>
        <taxon>Thermotogati</taxon>
        <taxon>Thermotogota</taxon>
        <taxon>Thermotogae</taxon>
        <taxon>Petrotogales</taxon>
        <taxon>Petrotogaceae</taxon>
        <taxon>Geotoga</taxon>
    </lineage>
</organism>
<dbReference type="AlphaFoldDB" id="A0A1G6KUQ2"/>
<dbReference type="InterPro" id="IPR035906">
    <property type="entry name" value="MetI-like_sf"/>
</dbReference>
<protein>
    <submittedName>
        <fullName evidence="10">ABC transporter permease</fullName>
    </submittedName>
    <submittedName>
        <fullName evidence="9">Peptide/nickel transport system permease protein</fullName>
    </submittedName>
</protein>
<feature type="transmembrane region" description="Helical" evidence="7">
    <location>
        <begin position="116"/>
        <end position="141"/>
    </location>
</feature>
<evidence type="ECO:0000256" key="6">
    <source>
        <dbReference type="ARBA" id="ARBA00023136"/>
    </source>
</evidence>
<sequence length="267" mass="29161">MKKSINFRIGFFIVLFLFILMLISLVYTPYEVTQMDILNKLKGPSLQHIMGTDNFGRDIFSRIMTGSQTAFFVGGLSVGIGLFFGVMLGAVSGYFGGIVDEIIMRIMDAMIAFPGILFALMFVAIFGVGITNTIIAIGIMAIPNFARIVRGSFMQHKQFDYVKTGIVAGASSSRIIFFHILPNVLSPIIVASSLGFATAVLSEAALSYLGLGVQPPYPSWGRMLNESQVYLTTAPWYALAPGIMITLTVLGFNFLGDGLREFSDNRN</sequence>
<feature type="domain" description="ABC transmembrane type-1" evidence="8">
    <location>
        <begin position="67"/>
        <end position="256"/>
    </location>
</feature>
<evidence type="ECO:0000256" key="4">
    <source>
        <dbReference type="ARBA" id="ARBA00022692"/>
    </source>
</evidence>
<dbReference type="Pfam" id="PF00528">
    <property type="entry name" value="BPD_transp_1"/>
    <property type="match status" value="1"/>
</dbReference>
<keyword evidence="6 7" id="KW-0472">Membrane</keyword>
<keyword evidence="4 7" id="KW-0812">Transmembrane</keyword>
<dbReference type="EMBL" id="SRME01000001">
    <property type="protein sequence ID" value="TGG88730.1"/>
    <property type="molecule type" value="Genomic_DNA"/>
</dbReference>
<dbReference type="GO" id="GO:0005886">
    <property type="term" value="C:plasma membrane"/>
    <property type="evidence" value="ECO:0007669"/>
    <property type="project" value="UniProtKB-SubCell"/>
</dbReference>
<evidence type="ECO:0000256" key="1">
    <source>
        <dbReference type="ARBA" id="ARBA00004651"/>
    </source>
</evidence>
<dbReference type="Gene3D" id="1.10.3720.10">
    <property type="entry name" value="MetI-like"/>
    <property type="match status" value="1"/>
</dbReference>
<keyword evidence="11" id="KW-1185">Reference proteome</keyword>
<evidence type="ECO:0000256" key="3">
    <source>
        <dbReference type="ARBA" id="ARBA00022475"/>
    </source>
</evidence>
<comment type="similarity">
    <text evidence="7">Belongs to the binding-protein-dependent transport system permease family.</text>
</comment>
<dbReference type="GO" id="GO:0055085">
    <property type="term" value="P:transmembrane transport"/>
    <property type="evidence" value="ECO:0007669"/>
    <property type="project" value="InterPro"/>
</dbReference>
<dbReference type="CDD" id="cd06261">
    <property type="entry name" value="TM_PBP2"/>
    <property type="match status" value="1"/>
</dbReference>
<dbReference type="PROSITE" id="PS50928">
    <property type="entry name" value="ABC_TM1"/>
    <property type="match status" value="1"/>
</dbReference>
<dbReference type="Proteomes" id="UP000297288">
    <property type="component" value="Unassembled WGS sequence"/>
</dbReference>